<feature type="transmembrane region" description="Helical" evidence="2">
    <location>
        <begin position="32"/>
        <end position="51"/>
    </location>
</feature>
<feature type="region of interest" description="Disordered" evidence="1">
    <location>
        <begin position="1"/>
        <end position="23"/>
    </location>
</feature>
<sequence length="207" mass="22700">MSRTDPSTDADGPTDSTIDSRRPKRRGWLRRNAFALAAIIVLVPLTLGITFSNEWVNYYSTRPSQPVVVDPGQSTDFAGTGWAIEGTERISSTSPEGREADLPGGSDLVVVTVSVTPRDLDEKGESPFCEVRLEERDRGELARSWGSAEFEPIDYDEPEGVESGCTTDRTAPYKFEAQFVVPSDTTEALALHLEVGDELPKYLSLTL</sequence>
<protein>
    <recommendedName>
        <fullName evidence="5">DUF4352 domain-containing protein</fullName>
    </recommendedName>
</protein>
<reference evidence="3 4" key="1">
    <citation type="submission" date="2017-04" db="EMBL/GenBank/DDBJ databases">
        <title>Comparative genome analysis of Subtercola boreus.</title>
        <authorList>
            <person name="Cho Y.-J."/>
            <person name="Cho A."/>
            <person name="Kim O.-S."/>
            <person name="Lee J.-I."/>
        </authorList>
    </citation>
    <scope>NUCLEOTIDE SEQUENCE [LARGE SCALE GENOMIC DNA]</scope>
    <source>
        <strain evidence="3 4">P27444</strain>
    </source>
</reference>
<name>A0A3E0VVI8_9MICO</name>
<keyword evidence="2" id="KW-0472">Membrane</keyword>
<organism evidence="3 4">
    <name type="scientific">Subtercola boreus</name>
    <dbReference type="NCBI Taxonomy" id="120213"/>
    <lineage>
        <taxon>Bacteria</taxon>
        <taxon>Bacillati</taxon>
        <taxon>Actinomycetota</taxon>
        <taxon>Actinomycetes</taxon>
        <taxon>Micrococcales</taxon>
        <taxon>Microbacteriaceae</taxon>
        <taxon>Subtercola</taxon>
    </lineage>
</organism>
<evidence type="ECO:0000313" key="3">
    <source>
        <dbReference type="EMBL" id="RFA13710.1"/>
    </source>
</evidence>
<keyword evidence="2" id="KW-1133">Transmembrane helix</keyword>
<accession>A0A3E0VVI8</accession>
<dbReference type="EMBL" id="NBXA01000017">
    <property type="protein sequence ID" value="RFA13710.1"/>
    <property type="molecule type" value="Genomic_DNA"/>
</dbReference>
<evidence type="ECO:0008006" key="5">
    <source>
        <dbReference type="Google" id="ProtNLM"/>
    </source>
</evidence>
<keyword evidence="2" id="KW-0812">Transmembrane</keyword>
<gene>
    <name evidence="3" type="ORF">B7R21_07705</name>
</gene>
<evidence type="ECO:0000256" key="2">
    <source>
        <dbReference type="SAM" id="Phobius"/>
    </source>
</evidence>
<proteinExistence type="predicted"/>
<dbReference type="Proteomes" id="UP000256709">
    <property type="component" value="Unassembled WGS sequence"/>
</dbReference>
<dbReference type="OrthoDB" id="5113505at2"/>
<evidence type="ECO:0000313" key="4">
    <source>
        <dbReference type="Proteomes" id="UP000256709"/>
    </source>
</evidence>
<dbReference type="RefSeq" id="WP_116282670.1">
    <property type="nucleotide sequence ID" value="NZ_NBXA01000017.1"/>
</dbReference>
<dbReference type="AlphaFoldDB" id="A0A3E0VVI8"/>
<evidence type="ECO:0000256" key="1">
    <source>
        <dbReference type="SAM" id="MobiDB-lite"/>
    </source>
</evidence>
<comment type="caution">
    <text evidence="3">The sequence shown here is derived from an EMBL/GenBank/DDBJ whole genome shotgun (WGS) entry which is preliminary data.</text>
</comment>